<gene>
    <name evidence="1" type="ORF">FLAT13_00129</name>
</gene>
<name>A0A6V6YMV3_9FLAO</name>
<keyword evidence="2" id="KW-1185">Reference proteome</keyword>
<dbReference type="EMBL" id="CAIJDP010000045">
    <property type="protein sequence ID" value="CAD0000644.1"/>
    <property type="molecule type" value="Genomic_DNA"/>
</dbReference>
<organism evidence="1 2">
    <name type="scientific">Flavobacterium salmonis</name>
    <dbReference type="NCBI Taxonomy" id="2654844"/>
    <lineage>
        <taxon>Bacteria</taxon>
        <taxon>Pseudomonadati</taxon>
        <taxon>Bacteroidota</taxon>
        <taxon>Flavobacteriia</taxon>
        <taxon>Flavobacteriales</taxon>
        <taxon>Flavobacteriaceae</taxon>
        <taxon>Flavobacterium</taxon>
    </lineage>
</organism>
<proteinExistence type="predicted"/>
<reference evidence="1 2" key="1">
    <citation type="submission" date="2020-06" db="EMBL/GenBank/DDBJ databases">
        <authorList>
            <person name="Criscuolo A."/>
        </authorList>
    </citation>
    <scope>NUCLEOTIDE SEQUENCE [LARGE SCALE GENOMIC DNA]</scope>
    <source>
        <strain evidence="2">CIP 111411</strain>
    </source>
</reference>
<dbReference type="Proteomes" id="UP000530060">
    <property type="component" value="Unassembled WGS sequence"/>
</dbReference>
<sequence>MFPGKAISSITGLTVGVTTIAVVVEAEHVLESVTVKI</sequence>
<evidence type="ECO:0000313" key="2">
    <source>
        <dbReference type="Proteomes" id="UP000530060"/>
    </source>
</evidence>
<comment type="caution">
    <text evidence="1">The sequence shown here is derived from an EMBL/GenBank/DDBJ whole genome shotgun (WGS) entry which is preliminary data.</text>
</comment>
<dbReference type="AlphaFoldDB" id="A0A6V6YMV3"/>
<protein>
    <submittedName>
        <fullName evidence="1">Uncharacterized protein</fullName>
    </submittedName>
</protein>
<accession>A0A6V6YMV3</accession>
<evidence type="ECO:0000313" key="1">
    <source>
        <dbReference type="EMBL" id="CAD0000644.1"/>
    </source>
</evidence>